<dbReference type="HAMAP" id="MF_01129">
    <property type="entry name" value="PPase_energized_pump"/>
    <property type="match status" value="1"/>
</dbReference>
<proteinExistence type="inferred from homology"/>
<keyword evidence="6" id="KW-1278">Translocase</keyword>
<keyword evidence="5" id="KW-0460">Magnesium</keyword>
<keyword evidence="7 10" id="KW-1133">Transmembrane helix</keyword>
<evidence type="ECO:0000256" key="4">
    <source>
        <dbReference type="ARBA" id="ARBA00022692"/>
    </source>
</evidence>
<dbReference type="STRING" id="3871.A0A4P1RE56"/>
<evidence type="ECO:0000313" key="11">
    <source>
        <dbReference type="EMBL" id="OIW08867.1"/>
    </source>
</evidence>
<dbReference type="Gramene" id="OIW08867">
    <property type="protein sequence ID" value="OIW08867"/>
    <property type="gene ID" value="TanjilG_05842"/>
</dbReference>
<evidence type="ECO:0000256" key="1">
    <source>
        <dbReference type="ARBA" id="ARBA00004127"/>
    </source>
</evidence>
<feature type="transmembrane region" description="Helical" evidence="10">
    <location>
        <begin position="692"/>
        <end position="711"/>
    </location>
</feature>
<sequence length="778" mass="82664">MMADHDMETGTLYQDRPRTFPDMRTKPYTPLIFRILLGINVRILFLLLLLGFGAIFYMGARTSPIIVFVISVCILSFLLAIYLINWVLAKDEGPPEMVQISDAIRDGAEGFFRTQYGSISKMAMLLALLILFIYLFRTTTPQQESSGLGRSISAYITVAAFLLGALCSGFAGYVGMWVSVRANVRVSSAARRSSREALQVATRAGGLSSLIVVGMAVIGIAVLYATFYVWLGVDLPGSVKVTDLPLLLVGYGFGASFVALFAQLGGGIYTKAADVGADLVGKVEQGIPEDDPRNPAVIADLVGDNVGDCAARGADLFESIAAEIVSAMILGGTMAQRYPSGFILFPLVVHSFDLIVSSVGIFSIRGARESGLMAPTEDPMAILQKGYSITIVLAVLAFGVSTRWLLYTEQAPSAWFNFALCGLVGIITAYIFVMITKYYTDYKHEPVRTLALSSSTGHGTNIIAGVSLGLESTALPVLVISVSIISAFWLGQTAGLVDETGNPTGGLFGTAVATMGMLSTAAYILTMDMFGPIADNAGGIVEMSQQPESVREITDILDAVGNTTKATTKGFAIGSAALASFLLFSAYMDEVSTFAREPFKQVDIAIPEIFVGGLLGSMLIFVFSAWACSAVGRTAQEVVNEVRRQFVERPASASLREMIKPGALAIISPISVGFVFRILGYYTGHPLLGAKVVAAFLMFATVSGILMALFLNTAGGAWDNAKKYIETGALGGKGSEAHKAAVTGDTVGDPFKDTAGPSLHVLIKMLSTITLVMAPIFL</sequence>
<evidence type="ECO:0000256" key="10">
    <source>
        <dbReference type="SAM" id="Phobius"/>
    </source>
</evidence>
<evidence type="ECO:0000313" key="12">
    <source>
        <dbReference type="Proteomes" id="UP000188354"/>
    </source>
</evidence>
<dbReference type="NCBIfam" id="TIGR01104">
    <property type="entry name" value="V_PPase"/>
    <property type="match status" value="1"/>
</dbReference>
<protein>
    <recommendedName>
        <fullName evidence="2">H(+)-exporting diphosphatase</fullName>
        <ecNumber evidence="2">7.1.3.1</ecNumber>
    </recommendedName>
</protein>
<dbReference type="EMBL" id="CM007366">
    <property type="protein sequence ID" value="OIW08867.1"/>
    <property type="molecule type" value="Genomic_DNA"/>
</dbReference>
<feature type="transmembrane region" description="Helical" evidence="10">
    <location>
        <begin position="342"/>
        <end position="367"/>
    </location>
</feature>
<dbReference type="PANTHER" id="PTHR31998">
    <property type="entry name" value="K(+)-INSENSITIVE PYROPHOSPHATE-ENERGIZED PROTON PUMP"/>
    <property type="match status" value="1"/>
</dbReference>
<dbReference type="GO" id="GO:0012505">
    <property type="term" value="C:endomembrane system"/>
    <property type="evidence" value="ECO:0007669"/>
    <property type="project" value="UniProtKB-SubCell"/>
</dbReference>
<dbReference type="GO" id="GO:0004427">
    <property type="term" value="F:inorganic diphosphate phosphatase activity"/>
    <property type="evidence" value="ECO:0007669"/>
    <property type="project" value="InterPro"/>
</dbReference>
<dbReference type="AlphaFoldDB" id="A0A4P1RE56"/>
<dbReference type="NCBIfam" id="NF001953">
    <property type="entry name" value="PRK00733.2-1"/>
    <property type="match status" value="1"/>
</dbReference>
<dbReference type="Proteomes" id="UP000188354">
    <property type="component" value="Chromosome LG06"/>
</dbReference>
<evidence type="ECO:0000256" key="9">
    <source>
        <dbReference type="ARBA" id="ARBA00023136"/>
    </source>
</evidence>
<evidence type="ECO:0000256" key="2">
    <source>
        <dbReference type="ARBA" id="ARBA00013242"/>
    </source>
</evidence>
<feature type="transmembrane region" description="Helical" evidence="10">
    <location>
        <begin position="609"/>
        <end position="632"/>
    </location>
</feature>
<dbReference type="PIRSF" id="PIRSF001265">
    <property type="entry name" value="H+-PPase"/>
    <property type="match status" value="1"/>
</dbReference>
<feature type="transmembrane region" description="Helical" evidence="10">
    <location>
        <begin position="65"/>
        <end position="88"/>
    </location>
</feature>
<gene>
    <name evidence="11" type="ORF">TanjilG_05842</name>
</gene>
<dbReference type="NCBIfam" id="NF001960">
    <property type="entry name" value="PRK00733.3-5"/>
    <property type="match status" value="1"/>
</dbReference>
<organism evidence="11 12">
    <name type="scientific">Lupinus angustifolius</name>
    <name type="common">Narrow-leaved blue lupine</name>
    <dbReference type="NCBI Taxonomy" id="3871"/>
    <lineage>
        <taxon>Eukaryota</taxon>
        <taxon>Viridiplantae</taxon>
        <taxon>Streptophyta</taxon>
        <taxon>Embryophyta</taxon>
        <taxon>Tracheophyta</taxon>
        <taxon>Spermatophyta</taxon>
        <taxon>Magnoliopsida</taxon>
        <taxon>eudicotyledons</taxon>
        <taxon>Gunneridae</taxon>
        <taxon>Pentapetalae</taxon>
        <taxon>rosids</taxon>
        <taxon>fabids</taxon>
        <taxon>Fabales</taxon>
        <taxon>Fabaceae</taxon>
        <taxon>Papilionoideae</taxon>
        <taxon>50 kb inversion clade</taxon>
        <taxon>genistoids sensu lato</taxon>
        <taxon>core genistoids</taxon>
        <taxon>Genisteae</taxon>
        <taxon>Lupinus</taxon>
    </lineage>
</organism>
<dbReference type="Pfam" id="PF03030">
    <property type="entry name" value="H_PPase"/>
    <property type="match status" value="1"/>
</dbReference>
<feature type="transmembrane region" description="Helical" evidence="10">
    <location>
        <begin position="152"/>
        <end position="179"/>
    </location>
</feature>
<dbReference type="GO" id="GO:0016020">
    <property type="term" value="C:membrane"/>
    <property type="evidence" value="ECO:0007669"/>
    <property type="project" value="InterPro"/>
</dbReference>
<keyword evidence="12" id="KW-1185">Reference proteome</keyword>
<feature type="transmembrane region" description="Helical" evidence="10">
    <location>
        <begin position="418"/>
        <end position="439"/>
    </location>
</feature>
<feature type="transmembrane region" description="Helical" evidence="10">
    <location>
        <begin position="122"/>
        <end position="140"/>
    </location>
</feature>
<evidence type="ECO:0000256" key="8">
    <source>
        <dbReference type="ARBA" id="ARBA00023065"/>
    </source>
</evidence>
<feature type="transmembrane region" description="Helical" evidence="10">
    <location>
        <begin position="570"/>
        <end position="588"/>
    </location>
</feature>
<keyword evidence="8" id="KW-0406">Ion transport</keyword>
<accession>A0A4P1RE56</accession>
<feature type="transmembrane region" description="Helical" evidence="10">
    <location>
        <begin position="662"/>
        <end position="680"/>
    </location>
</feature>
<feature type="transmembrane region" description="Helical" evidence="10">
    <location>
        <begin position="504"/>
        <end position="525"/>
    </location>
</feature>
<evidence type="ECO:0000256" key="5">
    <source>
        <dbReference type="ARBA" id="ARBA00022842"/>
    </source>
</evidence>
<dbReference type="InterPro" id="IPR004131">
    <property type="entry name" value="PPase-energised_H-pump"/>
</dbReference>
<evidence type="ECO:0000256" key="3">
    <source>
        <dbReference type="ARBA" id="ARBA00022448"/>
    </source>
</evidence>
<dbReference type="EC" id="7.1.3.1" evidence="2"/>
<evidence type="ECO:0000256" key="7">
    <source>
        <dbReference type="ARBA" id="ARBA00022989"/>
    </source>
</evidence>
<name>A0A4P1RE56_LUPAN</name>
<evidence type="ECO:0000256" key="6">
    <source>
        <dbReference type="ARBA" id="ARBA00022967"/>
    </source>
</evidence>
<reference evidence="11 12" key="1">
    <citation type="journal article" date="2017" name="Plant Biotechnol. J.">
        <title>A comprehensive draft genome sequence for lupin (Lupinus angustifolius), an emerging health food: insights into plant-microbe interactions and legume evolution.</title>
        <authorList>
            <person name="Hane J.K."/>
            <person name="Ming Y."/>
            <person name="Kamphuis L.G."/>
            <person name="Nelson M.N."/>
            <person name="Garg G."/>
            <person name="Atkins C.A."/>
            <person name="Bayer P.E."/>
            <person name="Bravo A."/>
            <person name="Bringans S."/>
            <person name="Cannon S."/>
            <person name="Edwards D."/>
            <person name="Foley R."/>
            <person name="Gao L.L."/>
            <person name="Harrison M.J."/>
            <person name="Huang W."/>
            <person name="Hurgobin B."/>
            <person name="Li S."/>
            <person name="Liu C.W."/>
            <person name="McGrath A."/>
            <person name="Morahan G."/>
            <person name="Murray J."/>
            <person name="Weller J."/>
            <person name="Jian J."/>
            <person name="Singh K.B."/>
        </authorList>
    </citation>
    <scope>NUCLEOTIDE SEQUENCE [LARGE SCALE GENOMIC DNA]</scope>
    <source>
        <strain evidence="12">cv. Tanjil</strain>
        <tissue evidence="11">Whole plant</tissue>
    </source>
</reference>
<keyword evidence="3" id="KW-0813">Transport</keyword>
<feature type="transmembrane region" description="Helical" evidence="10">
    <location>
        <begin position="474"/>
        <end position="497"/>
    </location>
</feature>
<feature type="transmembrane region" description="Helical" evidence="10">
    <location>
        <begin position="200"/>
        <end position="224"/>
    </location>
</feature>
<comment type="subcellular location">
    <subcellularLocation>
        <location evidence="1">Endomembrane system</location>
        <topology evidence="1">Multi-pass membrane protein</topology>
    </subcellularLocation>
</comment>
<keyword evidence="9 10" id="KW-0472">Membrane</keyword>
<feature type="transmembrane region" description="Helical" evidence="10">
    <location>
        <begin position="387"/>
        <end position="406"/>
    </location>
</feature>
<dbReference type="GO" id="GO:0009678">
    <property type="term" value="F:diphosphate hydrolysis-driven proton transmembrane transporter activity"/>
    <property type="evidence" value="ECO:0007669"/>
    <property type="project" value="UniProtKB-EC"/>
</dbReference>
<feature type="transmembrane region" description="Helical" evidence="10">
    <location>
        <begin position="244"/>
        <end position="262"/>
    </location>
</feature>
<feature type="transmembrane region" description="Helical" evidence="10">
    <location>
        <begin position="31"/>
        <end position="59"/>
    </location>
</feature>
<keyword evidence="4 10" id="KW-0812">Transmembrane</keyword>